<dbReference type="EMBL" id="VDMD01000010">
    <property type="protein sequence ID" value="TRM63256.1"/>
    <property type="molecule type" value="Genomic_DNA"/>
</dbReference>
<dbReference type="InterPro" id="IPR032629">
    <property type="entry name" value="DCB_dom"/>
</dbReference>
<dbReference type="Pfam" id="PF12783">
    <property type="entry name" value="Sec7-like_HUS"/>
    <property type="match status" value="1"/>
</dbReference>
<reference evidence="8 9" key="1">
    <citation type="journal article" date="2019" name="New Phytol.">
        <title>Comparative genomics reveals unique wood-decay strategies and fruiting body development in the Schizophyllaceae.</title>
        <authorList>
            <person name="Almasi E."/>
            <person name="Sahu N."/>
            <person name="Krizsan K."/>
            <person name="Balint B."/>
            <person name="Kovacs G.M."/>
            <person name="Kiss B."/>
            <person name="Cseklye J."/>
            <person name="Drula E."/>
            <person name="Henrissat B."/>
            <person name="Nagy I."/>
            <person name="Chovatia M."/>
            <person name="Adam C."/>
            <person name="LaButti K."/>
            <person name="Lipzen A."/>
            <person name="Riley R."/>
            <person name="Grigoriev I.V."/>
            <person name="Nagy L.G."/>
        </authorList>
    </citation>
    <scope>NUCLEOTIDE SEQUENCE [LARGE SCALE GENOMIC DNA]</scope>
    <source>
        <strain evidence="8 9">NL-1724</strain>
    </source>
</reference>
<evidence type="ECO:0000313" key="9">
    <source>
        <dbReference type="Proteomes" id="UP000320762"/>
    </source>
</evidence>
<feature type="domain" description="Mon2/Sec7/BIG1-like HUS" evidence="5">
    <location>
        <begin position="200"/>
        <end position="338"/>
    </location>
</feature>
<feature type="domain" description="Mon2 C-terminal" evidence="6">
    <location>
        <begin position="1223"/>
        <end position="1453"/>
    </location>
</feature>
<feature type="domain" description="Mon2/Sec7/BIG1-like dimerisation and cyclophilin-binding" evidence="7">
    <location>
        <begin position="4"/>
        <end position="172"/>
    </location>
</feature>
<accession>A0A550CF08</accession>
<evidence type="ECO:0000259" key="6">
    <source>
        <dbReference type="Pfam" id="PF16206"/>
    </source>
</evidence>
<evidence type="ECO:0000256" key="1">
    <source>
        <dbReference type="ARBA" id="ARBA00008144"/>
    </source>
</evidence>
<protein>
    <recommendedName>
        <fullName evidence="10">Protein MON2 homolog</fullName>
    </recommendedName>
</protein>
<dbReference type="OrthoDB" id="294853at2759"/>
<keyword evidence="3" id="KW-0653">Protein transport</keyword>
<dbReference type="SUPFAM" id="SSF48371">
    <property type="entry name" value="ARM repeat"/>
    <property type="match status" value="1"/>
</dbReference>
<evidence type="ECO:0000256" key="2">
    <source>
        <dbReference type="ARBA" id="ARBA00022448"/>
    </source>
</evidence>
<organism evidence="8 9">
    <name type="scientific">Schizophyllum amplum</name>
    <dbReference type="NCBI Taxonomy" id="97359"/>
    <lineage>
        <taxon>Eukaryota</taxon>
        <taxon>Fungi</taxon>
        <taxon>Dikarya</taxon>
        <taxon>Basidiomycota</taxon>
        <taxon>Agaricomycotina</taxon>
        <taxon>Agaricomycetes</taxon>
        <taxon>Agaricomycetidae</taxon>
        <taxon>Agaricales</taxon>
        <taxon>Schizophyllaceae</taxon>
        <taxon>Schizophyllum</taxon>
    </lineage>
</organism>
<name>A0A550CF08_9AGAR</name>
<evidence type="ECO:0000313" key="8">
    <source>
        <dbReference type="EMBL" id="TRM63256.1"/>
    </source>
</evidence>
<gene>
    <name evidence="8" type="ORF">BD626DRAFT_496073</name>
</gene>
<proteinExistence type="inferred from homology"/>
<dbReference type="InterPro" id="IPR016024">
    <property type="entry name" value="ARM-type_fold"/>
</dbReference>
<dbReference type="PANTHER" id="PTHR10663">
    <property type="entry name" value="GUANYL-NUCLEOTIDE EXCHANGE FACTOR"/>
    <property type="match status" value="1"/>
</dbReference>
<evidence type="ECO:0000256" key="3">
    <source>
        <dbReference type="ARBA" id="ARBA00022927"/>
    </source>
</evidence>
<dbReference type="Pfam" id="PF16206">
    <property type="entry name" value="Mon2_C"/>
    <property type="match status" value="2"/>
</dbReference>
<dbReference type="STRING" id="97359.A0A550CF08"/>
<evidence type="ECO:0008006" key="10">
    <source>
        <dbReference type="Google" id="ProtNLM"/>
    </source>
</evidence>
<dbReference type="PANTHER" id="PTHR10663:SF333">
    <property type="entry name" value="PROTEIN MON2 HOMOLOG"/>
    <property type="match status" value="1"/>
</dbReference>
<evidence type="ECO:0000259" key="7">
    <source>
        <dbReference type="Pfam" id="PF16213"/>
    </source>
</evidence>
<dbReference type="Pfam" id="PF16213">
    <property type="entry name" value="DCB"/>
    <property type="match status" value="1"/>
</dbReference>
<evidence type="ECO:0000259" key="5">
    <source>
        <dbReference type="Pfam" id="PF12783"/>
    </source>
</evidence>
<keyword evidence="2" id="KW-0813">Transport</keyword>
<dbReference type="GO" id="GO:0015031">
    <property type="term" value="P:protein transport"/>
    <property type="evidence" value="ECO:0007669"/>
    <property type="project" value="UniProtKB-KW"/>
</dbReference>
<dbReference type="InterPro" id="IPR032691">
    <property type="entry name" value="Mon2/Sec7/BIG1-like_HUS"/>
</dbReference>
<feature type="region of interest" description="Disordered" evidence="4">
    <location>
        <begin position="705"/>
        <end position="724"/>
    </location>
</feature>
<dbReference type="GO" id="GO:0005794">
    <property type="term" value="C:Golgi apparatus"/>
    <property type="evidence" value="ECO:0007669"/>
    <property type="project" value="UniProtKB-ARBA"/>
</dbReference>
<comment type="similarity">
    <text evidence="1">Belongs to the MON2 family.</text>
</comment>
<feature type="domain" description="Mon2 C-terminal" evidence="6">
    <location>
        <begin position="960"/>
        <end position="1151"/>
    </location>
</feature>
<comment type="caution">
    <text evidence="8">The sequence shown here is derived from an EMBL/GenBank/DDBJ whole genome shotgun (WGS) entry which is preliminary data.</text>
</comment>
<dbReference type="Proteomes" id="UP000320762">
    <property type="component" value="Unassembled WGS sequence"/>
</dbReference>
<keyword evidence="9" id="KW-1185">Reference proteome</keyword>
<dbReference type="InterPro" id="IPR032817">
    <property type="entry name" value="Mon2_C"/>
</dbReference>
<sequence>MSSLTFLVTELQSLASETRRKHPDIREAAERSLAVLRASPEQATAQLAGGDGEELLKPVFMGCATKNAKVVAISLGSLQRLIGLKAVPPSAVPLIISTAADAMSQGVDIQLRILQTILSLITNFPEIHGDQLADALLVCFRLHESRIAVVSSTAAATLRQLVMFVVDKMVGESQTEALEDVQLPDGSTKSLPPSARDAFALDYLHKTFALELIESVLTNYHALFRQHAELILLLRHHLCPLLIKALSDRPQFALTLRCTRVVFLLLKQFSAELQTEAEVFLVMLIRIITEDADAEPAEHTTPRPQWMRVIAMEIMRGLCSDAELVRGIYGKYDAQEGEGSNVYASLVTALNRLMSEKPSLLGVGTQMFGVGVPAEGSSSSYNLESVTGMTGMVATAASATVSGVVNMLGSTGGLSMQGSTLKLQCIDQLDKADAPPVPEAYIYLLGLQCIVSLCEGFAAYTGPLYTALVIQRPRAAGDAIIRAPPALDISSLPPDEPTTKQLTIVKRCIGDGWPALLAALSFVLSTNLSDELFADVLAAFQALINAAGMLGLSTPRDALFTSLARLAVPTRVVSAVDQADAQGPQPGLSERNMACLKVLVGCAMFLAGSLGASWFGVLEVLQNADYVLSARRRAPSMPSTPITTVPPSLTPRPPILADVEPDTLLSAIQRLFDASKNLEDSAFSQFLNALCKLSAEMVAMQTAEQLSGEPLSPKMEVPPTPRMDRRRVSGIHIPRTLRAGDFGLTKLGGVLLMNMHRLIYRSPDVAWDTATSHLLMIVRLVSAPQNIRVQAARVLDDVLVRVPRNVSSAGELQAAVQGRVLHVLSQQVIPADGTPFSGSELELRRLGLETLHQILQSSGHTLVVGWEVIFEMLSSVCRAPSIASAGAPDKLVKIAFQSLTLVIDALAGLAPEHLRLCIGTLGQFGRQADTNVALTAAASLMWSVSDAIQAKRKSAESEREYSALWMVLLRELLGLGADARPEVRDGAIQTLFRAMLLYGATLGAETWAQCLWDVVFPLLEQLTAEMRAAQARVSMAGDEDDEDAAAAKNAWDESKTLALQSLGTILHDFLVSHMMQLDTFEKAWDAFVAHVVETVLLDDRSITVPALQCLTLGVQAATSAASAEDSGERVAVVWKRTWEAIDRIGDAVLRRVSSDPEDVMPYAPFTQSSLVALVELLRSVRALSKSADNAEWPLERLTRLMVILKGIVTYSNSPDYRPDTDNMTPVQIAVMDTILSIDLAAPGVASRVMQDVSEFALLAFLAAFDVPPPPKTYTSKGAAIPTSSTKRITYIALNKRAMPLLVDFFLKFKDQPVIYSDGTLDAVLSAYAIPMKLKYDCPPSSKFGKDEPLWKTATTSFLRIVKECGPQMKSQLDDIGAEHVEAIWRQVLDVFRGAILADCSPVEALTLDEQEAEENFDLSLVAALEIDVVPYIGEPSVPDSLVSQLAKTLHRGSKLWDIESHARSSGGSMSSGLKAVSSPPSPDYIKVEWDVPGSTEHSITVPRERFSYWCFDLLFLICSSVTNDNEASRRRLGALSLPSLLDRCKRTMTSFVADGALRGGLPFSRVREEELVYVLRKLLELRLYTGSLWASLSDDPGWHCVTQPEIDTSQSHAALLADVAKRSPKAHLFHLYPVFCEIASAPRALPSTWASPGGSDDSNAAGQLDARILARQCLKEVGFELGCYS</sequence>
<evidence type="ECO:0000256" key="4">
    <source>
        <dbReference type="SAM" id="MobiDB-lite"/>
    </source>
</evidence>